<accession>A0A212LV48</accession>
<protein>
    <submittedName>
        <fullName evidence="1">Uncharacterized protein</fullName>
    </submittedName>
</protein>
<gene>
    <name evidence="1" type="ORF">KL86SPO_31516</name>
</gene>
<sequence length="82" mass="8897">MKQSKQQDIETVIQTADREGSKPRLGYSNIAGGLAISCEALAKRGVNNEKSTYFMFNGSYLCLPASGRLRSVGQHDQSSADN</sequence>
<organism evidence="1">
    <name type="scientific">uncultured Sporomusa sp</name>
    <dbReference type="NCBI Taxonomy" id="307249"/>
    <lineage>
        <taxon>Bacteria</taxon>
        <taxon>Bacillati</taxon>
        <taxon>Bacillota</taxon>
        <taxon>Negativicutes</taxon>
        <taxon>Selenomonadales</taxon>
        <taxon>Sporomusaceae</taxon>
        <taxon>Sporomusa</taxon>
        <taxon>environmental samples</taxon>
    </lineage>
</organism>
<evidence type="ECO:0000313" key="1">
    <source>
        <dbReference type="EMBL" id="SCM81337.1"/>
    </source>
</evidence>
<dbReference type="AlphaFoldDB" id="A0A212LV48"/>
<reference evidence="1" key="1">
    <citation type="submission" date="2016-08" db="EMBL/GenBank/DDBJ databases">
        <authorList>
            <person name="Seilhamer J.J."/>
        </authorList>
    </citation>
    <scope>NUCLEOTIDE SEQUENCE</scope>
    <source>
        <strain evidence="1">86</strain>
    </source>
</reference>
<dbReference type="EMBL" id="FMJE01000003">
    <property type="protein sequence ID" value="SCM81337.1"/>
    <property type="molecule type" value="Genomic_DNA"/>
</dbReference>
<proteinExistence type="predicted"/>
<name>A0A212LV48_9FIRM</name>